<dbReference type="RefSeq" id="WP_234750503.1">
    <property type="nucleotide sequence ID" value="NZ_BAAAWN010000001.1"/>
</dbReference>
<dbReference type="InterPro" id="IPR014710">
    <property type="entry name" value="RmlC-like_jellyroll"/>
</dbReference>
<proteinExistence type="predicted"/>
<dbReference type="Proteomes" id="UP001589702">
    <property type="component" value="Unassembled WGS sequence"/>
</dbReference>
<sequence length="164" mass="17512">MADAPILKHLNDLIAHAISPGDTVKLVPLTGPSDGSPTSAFFEIWEPRGVQPANSHPDSVEIFIILNGEGEAVSDEHTVSIKSGDVLILPSGSVHHIRNTSETERLYAVTIMANDMGSMKKGFEDLVTSGRTVDFEEPDKAAIFVGLAPIGKVVADPLHGQRHV</sequence>
<dbReference type="InterPro" id="IPR011051">
    <property type="entry name" value="RmlC_Cupin_sf"/>
</dbReference>
<name>A0ABV5Y4G5_ARTRM</name>
<evidence type="ECO:0000259" key="2">
    <source>
        <dbReference type="Pfam" id="PF07883"/>
    </source>
</evidence>
<accession>A0ABV5Y4G5</accession>
<comment type="caution">
    <text evidence="3">The sequence shown here is derived from an EMBL/GenBank/DDBJ whole genome shotgun (WGS) entry which is preliminary data.</text>
</comment>
<reference evidence="3 4" key="1">
    <citation type="submission" date="2024-09" db="EMBL/GenBank/DDBJ databases">
        <authorList>
            <person name="Sun Q."/>
            <person name="Mori K."/>
        </authorList>
    </citation>
    <scope>NUCLEOTIDE SEQUENCE [LARGE SCALE GENOMIC DNA]</scope>
    <source>
        <strain evidence="3 4">JCM 1334</strain>
    </source>
</reference>
<keyword evidence="4" id="KW-1185">Reference proteome</keyword>
<dbReference type="Pfam" id="PF07883">
    <property type="entry name" value="Cupin_2"/>
    <property type="match status" value="1"/>
</dbReference>
<dbReference type="Gene3D" id="2.60.120.10">
    <property type="entry name" value="Jelly Rolls"/>
    <property type="match status" value="1"/>
</dbReference>
<dbReference type="SUPFAM" id="SSF51182">
    <property type="entry name" value="RmlC-like cupins"/>
    <property type="match status" value="1"/>
</dbReference>
<protein>
    <submittedName>
        <fullName evidence="3">Cupin domain-containing protein</fullName>
    </submittedName>
</protein>
<keyword evidence="1" id="KW-0479">Metal-binding</keyword>
<evidence type="ECO:0000313" key="4">
    <source>
        <dbReference type="Proteomes" id="UP001589702"/>
    </source>
</evidence>
<evidence type="ECO:0000313" key="3">
    <source>
        <dbReference type="EMBL" id="MFB9821891.1"/>
    </source>
</evidence>
<evidence type="ECO:0000256" key="1">
    <source>
        <dbReference type="ARBA" id="ARBA00022723"/>
    </source>
</evidence>
<feature type="domain" description="Cupin type-2" evidence="2">
    <location>
        <begin position="43"/>
        <end position="106"/>
    </location>
</feature>
<organism evidence="3 4">
    <name type="scientific">Arthrobacter ramosus</name>
    <dbReference type="NCBI Taxonomy" id="1672"/>
    <lineage>
        <taxon>Bacteria</taxon>
        <taxon>Bacillati</taxon>
        <taxon>Actinomycetota</taxon>
        <taxon>Actinomycetes</taxon>
        <taxon>Micrococcales</taxon>
        <taxon>Micrococcaceae</taxon>
        <taxon>Arthrobacter</taxon>
    </lineage>
</organism>
<dbReference type="PANTHER" id="PTHR35848:SF6">
    <property type="entry name" value="CUPIN TYPE-2 DOMAIN-CONTAINING PROTEIN"/>
    <property type="match status" value="1"/>
</dbReference>
<gene>
    <name evidence="3" type="ORF">ACFFP1_20645</name>
</gene>
<dbReference type="InterPro" id="IPR051610">
    <property type="entry name" value="GPI/OXD"/>
</dbReference>
<dbReference type="PANTHER" id="PTHR35848">
    <property type="entry name" value="OXALATE-BINDING PROTEIN"/>
    <property type="match status" value="1"/>
</dbReference>
<dbReference type="EMBL" id="JBHMBC010000039">
    <property type="protein sequence ID" value="MFB9821891.1"/>
    <property type="molecule type" value="Genomic_DNA"/>
</dbReference>
<dbReference type="InterPro" id="IPR013096">
    <property type="entry name" value="Cupin_2"/>
</dbReference>